<evidence type="ECO:0000256" key="6">
    <source>
        <dbReference type="ARBA" id="ARBA00023136"/>
    </source>
</evidence>
<dbReference type="InterPro" id="IPR037731">
    <property type="entry name" value="ASY3-like"/>
</dbReference>
<feature type="transmembrane region" description="Helical" evidence="10">
    <location>
        <begin position="105"/>
        <end position="129"/>
    </location>
</feature>
<dbReference type="Pfam" id="PF26290">
    <property type="entry name" value="DUF8079"/>
    <property type="match status" value="1"/>
</dbReference>
<dbReference type="InterPro" id="IPR002885">
    <property type="entry name" value="PPR_rpt"/>
</dbReference>
<organism evidence="13">
    <name type="scientific">Selaginella moellendorffii</name>
    <name type="common">Spikemoss</name>
    <dbReference type="NCBI Taxonomy" id="88036"/>
    <lineage>
        <taxon>Eukaryota</taxon>
        <taxon>Viridiplantae</taxon>
        <taxon>Streptophyta</taxon>
        <taxon>Embryophyta</taxon>
        <taxon>Tracheophyta</taxon>
        <taxon>Lycopodiopsida</taxon>
        <taxon>Selaginellales</taxon>
        <taxon>Selaginellaceae</taxon>
        <taxon>Selaginella</taxon>
    </lineage>
</organism>
<dbReference type="Pfam" id="PF01169">
    <property type="entry name" value="GDT1"/>
    <property type="match status" value="1"/>
</dbReference>
<dbReference type="Proteomes" id="UP000001514">
    <property type="component" value="Unassembled WGS sequence"/>
</dbReference>
<reference evidence="12 13" key="1">
    <citation type="journal article" date="2011" name="Science">
        <title>The Selaginella genome identifies genetic changes associated with the evolution of vascular plants.</title>
        <authorList>
            <person name="Banks J.A."/>
            <person name="Nishiyama T."/>
            <person name="Hasebe M."/>
            <person name="Bowman J.L."/>
            <person name="Gribskov M."/>
            <person name="dePamphilis C."/>
            <person name="Albert V.A."/>
            <person name="Aono N."/>
            <person name="Aoyama T."/>
            <person name="Ambrose B.A."/>
            <person name="Ashton N.W."/>
            <person name="Axtell M.J."/>
            <person name="Barker E."/>
            <person name="Barker M.S."/>
            <person name="Bennetzen J.L."/>
            <person name="Bonawitz N.D."/>
            <person name="Chapple C."/>
            <person name="Cheng C."/>
            <person name="Correa L.G."/>
            <person name="Dacre M."/>
            <person name="DeBarry J."/>
            <person name="Dreyer I."/>
            <person name="Elias M."/>
            <person name="Engstrom E.M."/>
            <person name="Estelle M."/>
            <person name="Feng L."/>
            <person name="Finet C."/>
            <person name="Floyd S.K."/>
            <person name="Frommer W.B."/>
            <person name="Fujita T."/>
            <person name="Gramzow L."/>
            <person name="Gutensohn M."/>
            <person name="Harholt J."/>
            <person name="Hattori M."/>
            <person name="Heyl A."/>
            <person name="Hirai T."/>
            <person name="Hiwatashi Y."/>
            <person name="Ishikawa M."/>
            <person name="Iwata M."/>
            <person name="Karol K.G."/>
            <person name="Koehler B."/>
            <person name="Kolukisaoglu U."/>
            <person name="Kubo M."/>
            <person name="Kurata T."/>
            <person name="Lalonde S."/>
            <person name="Li K."/>
            <person name="Li Y."/>
            <person name="Litt A."/>
            <person name="Lyons E."/>
            <person name="Manning G."/>
            <person name="Maruyama T."/>
            <person name="Michael T.P."/>
            <person name="Mikami K."/>
            <person name="Miyazaki S."/>
            <person name="Morinaga S."/>
            <person name="Murata T."/>
            <person name="Mueller-Roeber B."/>
            <person name="Nelson D.R."/>
            <person name="Obara M."/>
            <person name="Oguri Y."/>
            <person name="Olmstead R.G."/>
            <person name="Onodera N."/>
            <person name="Petersen B.L."/>
            <person name="Pils B."/>
            <person name="Prigge M."/>
            <person name="Rensing S.A."/>
            <person name="Riano-Pachon D.M."/>
            <person name="Roberts A.W."/>
            <person name="Sato Y."/>
            <person name="Scheller H.V."/>
            <person name="Schulz B."/>
            <person name="Schulz C."/>
            <person name="Shakirov E.V."/>
            <person name="Shibagaki N."/>
            <person name="Shinohara N."/>
            <person name="Shippen D.E."/>
            <person name="Soerensen I."/>
            <person name="Sotooka R."/>
            <person name="Sugimoto N."/>
            <person name="Sugita M."/>
            <person name="Sumikawa N."/>
            <person name="Tanurdzic M."/>
            <person name="Theissen G."/>
            <person name="Ulvskov P."/>
            <person name="Wakazuki S."/>
            <person name="Weng J.K."/>
            <person name="Willats W.W."/>
            <person name="Wipf D."/>
            <person name="Wolf P.G."/>
            <person name="Yang L."/>
            <person name="Zimmer A.D."/>
            <person name="Zhu Q."/>
            <person name="Mitros T."/>
            <person name="Hellsten U."/>
            <person name="Loque D."/>
            <person name="Otillar R."/>
            <person name="Salamov A."/>
            <person name="Schmutz J."/>
            <person name="Shapiro H."/>
            <person name="Lindquist E."/>
            <person name="Lucas S."/>
            <person name="Rokhsar D."/>
            <person name="Grigoriev I.V."/>
        </authorList>
    </citation>
    <scope>NUCLEOTIDE SEQUENCE [LARGE SCALE GENOMIC DNA]</scope>
</reference>
<dbReference type="SUPFAM" id="SSF48371">
    <property type="entry name" value="ARM repeat"/>
    <property type="match status" value="1"/>
</dbReference>
<dbReference type="InterPro" id="IPR011990">
    <property type="entry name" value="TPR-like_helical_dom_sf"/>
</dbReference>
<dbReference type="EMBL" id="GL377565">
    <property type="protein sequence ID" value="EFJ38834.1"/>
    <property type="molecule type" value="Genomic_DNA"/>
</dbReference>
<evidence type="ECO:0000256" key="3">
    <source>
        <dbReference type="ARBA" id="ARBA00022692"/>
    </source>
</evidence>
<dbReference type="InterPro" id="IPR058392">
    <property type="entry name" value="DUF8079"/>
</dbReference>
<dbReference type="InParanoid" id="D8QNY5"/>
<feature type="domain" description="Meiosis-specific protein ASY3-like coiled-coil" evidence="11">
    <location>
        <begin position="949"/>
        <end position="1116"/>
    </location>
</feature>
<evidence type="ECO:0000256" key="9">
    <source>
        <dbReference type="SAM" id="MobiDB-lite"/>
    </source>
</evidence>
<dbReference type="InterPro" id="IPR016024">
    <property type="entry name" value="ARM-type_fold"/>
</dbReference>
<name>D8QNY5_SELML</name>
<keyword evidence="13" id="KW-1185">Reference proteome</keyword>
<dbReference type="Gene3D" id="1.25.40.10">
    <property type="entry name" value="Tetratricopeptide repeat domain"/>
    <property type="match status" value="1"/>
</dbReference>
<comment type="subcellular location">
    <subcellularLocation>
        <location evidence="1">Membrane</location>
        <topology evidence="1">Multi-pass membrane protein</topology>
    </subcellularLocation>
</comment>
<evidence type="ECO:0000256" key="10">
    <source>
        <dbReference type="SAM" id="Phobius"/>
    </source>
</evidence>
<feature type="repeat" description="PPR" evidence="7">
    <location>
        <begin position="36"/>
        <end position="66"/>
    </location>
</feature>
<keyword evidence="3 10" id="KW-0812">Transmembrane</keyword>
<evidence type="ECO:0000259" key="11">
    <source>
        <dbReference type="Pfam" id="PF20435"/>
    </source>
</evidence>
<protein>
    <recommendedName>
        <fullName evidence="11">Meiosis-specific protein ASY3-like coiled-coil domain-containing protein</fullName>
    </recommendedName>
</protein>
<evidence type="ECO:0000256" key="2">
    <source>
        <dbReference type="ARBA" id="ARBA00009190"/>
    </source>
</evidence>
<dbReference type="PANTHER" id="PTHR36027:SF1">
    <property type="entry name" value="MEIOSIS-SPECIFIC PROTEIN ASY3"/>
    <property type="match status" value="1"/>
</dbReference>
<evidence type="ECO:0000256" key="8">
    <source>
        <dbReference type="SAM" id="Coils"/>
    </source>
</evidence>
<dbReference type="Pfam" id="PF01535">
    <property type="entry name" value="PPR"/>
    <property type="match status" value="1"/>
</dbReference>
<gene>
    <name evidence="12" type="ORF">SELMODRAFT_403069</name>
</gene>
<feature type="coiled-coil region" evidence="8">
    <location>
        <begin position="1051"/>
        <end position="1078"/>
    </location>
</feature>
<dbReference type="Gramene" id="EFJ38834">
    <property type="protein sequence ID" value="EFJ38834"/>
    <property type="gene ID" value="SELMODRAFT_403069"/>
</dbReference>
<keyword evidence="6 10" id="KW-0472">Membrane</keyword>
<comment type="similarity">
    <text evidence="2">Belongs to the GDT1 family.</text>
</comment>
<accession>D8QNY5</accession>
<dbReference type="AlphaFoldDB" id="D8QNY5"/>
<dbReference type="eggNOG" id="KOG2881">
    <property type="taxonomic scope" value="Eukaryota"/>
</dbReference>
<dbReference type="Pfam" id="PF20435">
    <property type="entry name" value="ASY3-like"/>
    <property type="match status" value="1"/>
</dbReference>
<dbReference type="GO" id="GO:0016020">
    <property type="term" value="C:membrane"/>
    <property type="evidence" value="ECO:0007669"/>
    <property type="project" value="UniProtKB-SubCell"/>
</dbReference>
<keyword evidence="8" id="KW-0175">Coiled coil</keyword>
<evidence type="ECO:0000313" key="12">
    <source>
        <dbReference type="EMBL" id="EFJ38834.1"/>
    </source>
</evidence>
<dbReference type="GO" id="GO:0051321">
    <property type="term" value="P:meiotic cell cycle"/>
    <property type="evidence" value="ECO:0007669"/>
    <property type="project" value="InterPro"/>
</dbReference>
<dbReference type="PANTHER" id="PTHR36027">
    <property type="entry name" value="MEIOSIS-SPECIFIC PROTEIN ASY3"/>
    <property type="match status" value="1"/>
</dbReference>
<evidence type="ECO:0000313" key="13">
    <source>
        <dbReference type="Proteomes" id="UP000001514"/>
    </source>
</evidence>
<proteinExistence type="inferred from homology"/>
<evidence type="ECO:0000256" key="7">
    <source>
        <dbReference type="PROSITE-ProRule" id="PRU00708"/>
    </source>
</evidence>
<keyword evidence="4" id="KW-0677">Repeat</keyword>
<keyword evidence="5 10" id="KW-1133">Transmembrane helix</keyword>
<dbReference type="NCBIfam" id="TIGR00756">
    <property type="entry name" value="PPR"/>
    <property type="match status" value="1"/>
</dbReference>
<dbReference type="PROSITE" id="PS51375">
    <property type="entry name" value="PPR"/>
    <property type="match status" value="1"/>
</dbReference>
<dbReference type="GO" id="GO:0046873">
    <property type="term" value="F:metal ion transmembrane transporter activity"/>
    <property type="evidence" value="ECO:0007669"/>
    <property type="project" value="InterPro"/>
</dbReference>
<dbReference type="HOGENOM" id="CLU_279825_0_0_1"/>
<evidence type="ECO:0000256" key="4">
    <source>
        <dbReference type="ARBA" id="ARBA00022737"/>
    </source>
</evidence>
<evidence type="ECO:0000256" key="5">
    <source>
        <dbReference type="ARBA" id="ARBA00022989"/>
    </source>
</evidence>
<dbReference type="KEGG" id="smo:SELMODRAFT_403069"/>
<feature type="region of interest" description="Disordered" evidence="9">
    <location>
        <begin position="825"/>
        <end position="844"/>
    </location>
</feature>
<dbReference type="InterPro" id="IPR001727">
    <property type="entry name" value="GDT1-like"/>
</dbReference>
<sequence length="1125" mass="126669">MEQCNVITSSSMMVALIHGDEHDRARWFFDSLAEKSVVTWNSMIHADVRAGHMDHASKLFHEMPISMDENMKLYWGLDPSTGDFQRIGDETFIIAALMAMRHPRAIVLSGALTVLALMTVFCTVLGRILSREGTSIVLPLVEEKLEGSTHGKSRIRKFFCAPIFLESRVFELARVFLDECAMESPRMDPAAGDVEEIINALDPNSSVELDLARLRGVLENVQIHGFQRRHCGRLEELLKRLQSIQRPEILVTEEFFEALAKLYDNLVTGDFTRREVLSLNLQLLFVIEDLSDHPQGKVLSGKHFITRLLTLACAKSGSLKLKRASVETLCALITRSAENQKFLILHVTGCYKLFKVFLPKCGDFQLQASAAEILFRLTRRHKRLLDIVDDDAAKRAMLSMHEMKRPDVKTGIRTFVNLVNESLGASRSVHSFRALQVFIDGNEHTPHEEVWVHIGVDHISYYTNSPSKEFEGAAEIMDFDFKNIKEIKARYLEASGRCCRSNKNYSTLSIFFRRGRLSSLNATVPPSSSQIPWTGKTSIGIAVPLPRITDFPIMPGCADDRTTRDVLVPTTIDNVVPGLDTDTKAAVDLPLDNVKVPHSPEVPSHSIPDVAEVEEKENVGHLRSKLKAMLDGPTKKAIEKLKVIQERSPSVQRQIQAPIHTRARGRPRKKAAPKTQKPEEKVLCAVELSENDKPAKLFRERKLPPRPTKEAAAPLKPLFSATKEMIAEVELSEDDKPAKLFRERELLPAPNNDAAPPLEFGNPLVSATKGIIAEEYDKPAKLFRERELPPAPTNDAAPLEFGKPLFSATKEMVVEVDLSENDRPAKLFRERPAPSNDAAPPLEFGKPLISATKEMVVEVELSENDRPAKLFRERELPPAPSNDAAPPVEFGKPLFSATKEMTEIKTRRRRRYTLAELTSGIEHVNLASETKRPKFEKDNSVTPESPICDPCDDDDMDRVVVLFANMLNKFKKKLQSRVRDKTAHIITSTSEAIKSEAASVELQIKKGTDDYAQQCRDKLGRIELDLHEKAKSFKKLCEDFDNLFKHHSEQLEQIQTQMECTDDELNALSEKRKLTQRKLIAQMQMRGEELLSEAESKILAVQKAAKHMQGFKQILQQLVMDTVEL</sequence>
<evidence type="ECO:0000256" key="1">
    <source>
        <dbReference type="ARBA" id="ARBA00004141"/>
    </source>
</evidence>
<dbReference type="InterPro" id="IPR046845">
    <property type="entry name" value="ASY3-like_CC"/>
</dbReference>